<reference evidence="1" key="1">
    <citation type="submission" date="2025-08" db="UniProtKB">
        <authorList>
            <consortium name="Ensembl"/>
        </authorList>
    </citation>
    <scope>IDENTIFICATION</scope>
</reference>
<keyword evidence="2" id="KW-1185">Reference proteome</keyword>
<organism evidence="1 2">
    <name type="scientific">Accipiter nisus</name>
    <name type="common">Eurasian sparrowhawk</name>
    <dbReference type="NCBI Taxonomy" id="211598"/>
    <lineage>
        <taxon>Eukaryota</taxon>
        <taxon>Metazoa</taxon>
        <taxon>Chordata</taxon>
        <taxon>Craniata</taxon>
        <taxon>Vertebrata</taxon>
        <taxon>Euteleostomi</taxon>
        <taxon>Archelosauria</taxon>
        <taxon>Archosauria</taxon>
        <taxon>Dinosauria</taxon>
        <taxon>Saurischia</taxon>
        <taxon>Theropoda</taxon>
        <taxon>Coelurosauria</taxon>
        <taxon>Aves</taxon>
        <taxon>Neognathae</taxon>
        <taxon>Neoaves</taxon>
        <taxon>Telluraves</taxon>
        <taxon>Accipitrimorphae</taxon>
        <taxon>Accipitriformes</taxon>
        <taxon>Accipitridae</taxon>
        <taxon>Accipitrinae</taxon>
        <taxon>Accipiter</taxon>
    </lineage>
</organism>
<proteinExistence type="predicted"/>
<protein>
    <submittedName>
        <fullName evidence="1">Uncharacterized protein</fullName>
    </submittedName>
</protein>
<reference evidence="1" key="2">
    <citation type="submission" date="2025-09" db="UniProtKB">
        <authorList>
            <consortium name="Ensembl"/>
        </authorList>
    </citation>
    <scope>IDENTIFICATION</scope>
</reference>
<name>A0A8B9MIY5_9AVES</name>
<evidence type="ECO:0000313" key="2">
    <source>
        <dbReference type="Proteomes" id="UP000694541"/>
    </source>
</evidence>
<dbReference type="Ensembl" id="ENSANIT00000010022.1">
    <property type="protein sequence ID" value="ENSANIP00000009689.1"/>
    <property type="gene ID" value="ENSANIG00000006533.1"/>
</dbReference>
<sequence length="109" mass="11673">MDIRSRGGTSQQVLHLVTAQECCGAATAAKRPGHVLLVSLKQCSSNQPIIQKKRSKCTQPLCAELCLEALFSVSPGVISSISLQRFVTHSEIRSPVASPVGFRGVCLPR</sequence>
<dbReference type="Proteomes" id="UP000694541">
    <property type="component" value="Unplaced"/>
</dbReference>
<accession>A0A8B9MIY5</accession>
<evidence type="ECO:0000313" key="1">
    <source>
        <dbReference type="Ensembl" id="ENSANIP00000009689.1"/>
    </source>
</evidence>
<dbReference type="AlphaFoldDB" id="A0A8B9MIY5"/>